<evidence type="ECO:0000256" key="1">
    <source>
        <dbReference type="SAM" id="Phobius"/>
    </source>
</evidence>
<dbReference type="AlphaFoldDB" id="A0A2N5SL42"/>
<keyword evidence="1" id="KW-0812">Transmembrane</keyword>
<dbReference type="Proteomes" id="UP000235388">
    <property type="component" value="Unassembled WGS sequence"/>
</dbReference>
<gene>
    <name evidence="2" type="ORF">PCANC_13977</name>
</gene>
<accession>A0A2N5SL42</accession>
<dbReference type="EMBL" id="PGCJ01000934">
    <property type="protein sequence ID" value="PLW13962.1"/>
    <property type="molecule type" value="Genomic_DNA"/>
</dbReference>
<keyword evidence="1" id="KW-0472">Membrane</keyword>
<keyword evidence="1" id="KW-1133">Transmembrane helix</keyword>
<feature type="transmembrane region" description="Helical" evidence="1">
    <location>
        <begin position="234"/>
        <end position="257"/>
    </location>
</feature>
<name>A0A2N5SL42_9BASI</name>
<proteinExistence type="predicted"/>
<dbReference type="OrthoDB" id="61370at2759"/>
<sequence>MQLLIYSASLLVTILTLILTIYSLQAPTWIRFDTPSASPFQFSSIYGLTQKCDKSNLHPEFQCRPFPQLDRDCQARRPSDVSKFTAHRYDVHTNGTLASTHQQQQKLVRRARIMAPLGSGSVLLEEEEAQQSDPDDDGHGKHPRSGFGFCEKWNTAAYTAQLSVVIGIINLFSTFLILIGNHYRQEHGWKICAGLVAIHAFFQSLAWILIVAVFNEDDRFYFGSRLSSSTYIAIVTSIIDLLFLTALVAAGVAGIFARPGDDDDNCRDEYERIR</sequence>
<organism evidence="2 3">
    <name type="scientific">Puccinia coronata f. sp. avenae</name>
    <dbReference type="NCBI Taxonomy" id="200324"/>
    <lineage>
        <taxon>Eukaryota</taxon>
        <taxon>Fungi</taxon>
        <taxon>Dikarya</taxon>
        <taxon>Basidiomycota</taxon>
        <taxon>Pucciniomycotina</taxon>
        <taxon>Pucciniomycetes</taxon>
        <taxon>Pucciniales</taxon>
        <taxon>Pucciniaceae</taxon>
        <taxon>Puccinia</taxon>
    </lineage>
</organism>
<evidence type="ECO:0000313" key="2">
    <source>
        <dbReference type="EMBL" id="PLW13962.1"/>
    </source>
</evidence>
<feature type="transmembrane region" description="Helical" evidence="1">
    <location>
        <begin position="158"/>
        <end position="179"/>
    </location>
</feature>
<comment type="caution">
    <text evidence="2">The sequence shown here is derived from an EMBL/GenBank/DDBJ whole genome shotgun (WGS) entry which is preliminary data.</text>
</comment>
<feature type="transmembrane region" description="Helical" evidence="1">
    <location>
        <begin position="191"/>
        <end position="214"/>
    </location>
</feature>
<keyword evidence="3" id="KW-1185">Reference proteome</keyword>
<reference evidence="2 3" key="1">
    <citation type="submission" date="2017-11" db="EMBL/GenBank/DDBJ databases">
        <title>De novo assembly and phasing of dikaryotic genomes from two isolates of Puccinia coronata f. sp. avenae, the causal agent of oat crown rust.</title>
        <authorList>
            <person name="Miller M.E."/>
            <person name="Zhang Y."/>
            <person name="Omidvar V."/>
            <person name="Sperschneider J."/>
            <person name="Schwessinger B."/>
            <person name="Raley C."/>
            <person name="Palmer J.M."/>
            <person name="Garnica D."/>
            <person name="Upadhyaya N."/>
            <person name="Rathjen J."/>
            <person name="Taylor J.M."/>
            <person name="Park R.F."/>
            <person name="Dodds P.N."/>
            <person name="Hirsch C.D."/>
            <person name="Kianian S.F."/>
            <person name="Figueroa M."/>
        </authorList>
    </citation>
    <scope>NUCLEOTIDE SEQUENCE [LARGE SCALE GENOMIC DNA]</scope>
    <source>
        <strain evidence="2">12NC29</strain>
    </source>
</reference>
<evidence type="ECO:0000313" key="3">
    <source>
        <dbReference type="Proteomes" id="UP000235388"/>
    </source>
</evidence>
<protein>
    <submittedName>
        <fullName evidence="2">Uncharacterized protein</fullName>
    </submittedName>
</protein>